<keyword evidence="9 15" id="KW-1133">Transmembrane helix</keyword>
<keyword evidence="3" id="KW-0597">Phosphoprotein</keyword>
<feature type="transmembrane region" description="Helical" evidence="15">
    <location>
        <begin position="185"/>
        <end position="214"/>
    </location>
</feature>
<dbReference type="EMBL" id="HBGW01065731">
    <property type="protein sequence ID" value="CAD9613142.1"/>
    <property type="molecule type" value="Transcribed_RNA"/>
</dbReference>
<sequence>MRRAAAGHVPGVATGARRASVYVPSSMGQLGDQFGIKQEMMMRRGSSESVSSYRDAAPVRDLFQNVRGDFEKAYALNRSSEEDGGTDIDILELQEDQLGELDITRLRCKAIVSGCMFQTLVTLAIALNAAIIGLETDDPDNPWWDKVEFSLTFFFTGEISIRLFVHGADFFDSSSTDFVWNVFDFVVVTIGILDTFCKTLLGDAMGSGNIAMIVRGIRLSRILRIFRLVRFARRLYVLAYGFSLAAVSVFWVTFLMSSVLYICAIVLVRSLGHAPNDDPDQEFFRDHFGTVMRAMFTLFQLSVQPQMMEYHHLLNERPFLIVFLVFFIIFGSFGMIALLTGVISEAMFEKNILRSEEERSERDAMFKTVAKACASIFDSTYTQDGEATREDLVNVLPKVARVFEDNGLPYTKHDLVCMLELMDTDASGSIDRTEFCRGILQIVEDVRPMLIMELHYDSITYFKNRIDKCDYDMRDLMADQAALYDEVKELGVIAGASDPQERPRRNSDMKPALTSIGESEEASEGESPPAGLPLDTALDPSLEALVSGLQRDVSDLRGSCSGLESRLKEITDGAAAQLEAERLQDDVAAQRGSMDLDIVAGVAKRVGECEFAVRQLCGAIAGVALQSSELSKGLQALEDYHKHALQQR</sequence>
<keyword evidence="10" id="KW-0406">Ion transport</keyword>
<feature type="compositionally biased region" description="Basic and acidic residues" evidence="14">
    <location>
        <begin position="499"/>
        <end position="508"/>
    </location>
</feature>
<dbReference type="Gene3D" id="1.20.120.350">
    <property type="entry name" value="Voltage-gated potassium channels. Chain C"/>
    <property type="match status" value="1"/>
</dbReference>
<dbReference type="GO" id="GO:0098703">
    <property type="term" value="P:calcium ion import across plasma membrane"/>
    <property type="evidence" value="ECO:0007669"/>
    <property type="project" value="TreeGrafter"/>
</dbReference>
<dbReference type="InterPro" id="IPR050599">
    <property type="entry name" value="VDCC_alpha-1_subunit"/>
</dbReference>
<feature type="transmembrane region" description="Helical" evidence="15">
    <location>
        <begin position="110"/>
        <end position="134"/>
    </location>
</feature>
<dbReference type="Pfam" id="PF00520">
    <property type="entry name" value="Ion_trans"/>
    <property type="match status" value="1"/>
</dbReference>
<feature type="region of interest" description="Disordered" evidence="14">
    <location>
        <begin position="494"/>
        <end position="536"/>
    </location>
</feature>
<evidence type="ECO:0000259" key="16">
    <source>
        <dbReference type="PROSITE" id="PS50222"/>
    </source>
</evidence>
<evidence type="ECO:0000256" key="13">
    <source>
        <dbReference type="ARBA" id="ARBA00023303"/>
    </source>
</evidence>
<reference evidence="17" key="1">
    <citation type="submission" date="2021-01" db="EMBL/GenBank/DDBJ databases">
        <authorList>
            <person name="Corre E."/>
            <person name="Pelletier E."/>
            <person name="Niang G."/>
            <person name="Scheremetjew M."/>
            <person name="Finn R."/>
            <person name="Kale V."/>
            <person name="Holt S."/>
            <person name="Cochrane G."/>
            <person name="Meng A."/>
            <person name="Brown T."/>
            <person name="Cohen L."/>
        </authorList>
    </citation>
    <scope>NUCLEOTIDE SEQUENCE</scope>
    <source>
        <strain evidence="17">RCC3387</strain>
    </source>
</reference>
<dbReference type="InterPro" id="IPR011992">
    <property type="entry name" value="EF-hand-dom_pair"/>
</dbReference>
<dbReference type="GO" id="GO:0008331">
    <property type="term" value="F:high voltage-gated calcium channel activity"/>
    <property type="evidence" value="ECO:0007669"/>
    <property type="project" value="TreeGrafter"/>
</dbReference>
<feature type="transmembrane region" description="Helical" evidence="15">
    <location>
        <begin position="319"/>
        <end position="343"/>
    </location>
</feature>
<dbReference type="Gene3D" id="1.10.238.10">
    <property type="entry name" value="EF-hand"/>
    <property type="match status" value="1"/>
</dbReference>
<dbReference type="Gene3D" id="1.10.287.70">
    <property type="match status" value="1"/>
</dbReference>
<dbReference type="InterPro" id="IPR005821">
    <property type="entry name" value="Ion_trans_dom"/>
</dbReference>
<feature type="domain" description="EF-hand" evidence="16">
    <location>
        <begin position="410"/>
        <end position="445"/>
    </location>
</feature>
<keyword evidence="4" id="KW-0109">Calcium transport</keyword>
<evidence type="ECO:0000256" key="9">
    <source>
        <dbReference type="ARBA" id="ARBA00022989"/>
    </source>
</evidence>
<evidence type="ECO:0000256" key="5">
    <source>
        <dbReference type="ARBA" id="ARBA00022673"/>
    </source>
</evidence>
<comment type="subcellular location">
    <subcellularLocation>
        <location evidence="1">Membrane</location>
        <topology evidence="1">Multi-pass membrane protein</topology>
    </subcellularLocation>
</comment>
<dbReference type="PROSITE" id="PS50222">
    <property type="entry name" value="EF_HAND_2"/>
    <property type="match status" value="1"/>
</dbReference>
<evidence type="ECO:0000256" key="10">
    <source>
        <dbReference type="ARBA" id="ARBA00023065"/>
    </source>
</evidence>
<evidence type="ECO:0000256" key="6">
    <source>
        <dbReference type="ARBA" id="ARBA00022692"/>
    </source>
</evidence>
<evidence type="ECO:0000256" key="4">
    <source>
        <dbReference type="ARBA" id="ARBA00022568"/>
    </source>
</evidence>
<feature type="transmembrane region" description="Helical" evidence="15">
    <location>
        <begin position="235"/>
        <end position="268"/>
    </location>
</feature>
<keyword evidence="12" id="KW-0325">Glycoprotein</keyword>
<evidence type="ECO:0000256" key="12">
    <source>
        <dbReference type="ARBA" id="ARBA00023180"/>
    </source>
</evidence>
<evidence type="ECO:0000256" key="15">
    <source>
        <dbReference type="SAM" id="Phobius"/>
    </source>
</evidence>
<keyword evidence="2" id="KW-0813">Transport</keyword>
<dbReference type="InterPro" id="IPR027359">
    <property type="entry name" value="Volt_channel_dom_sf"/>
</dbReference>
<evidence type="ECO:0000256" key="14">
    <source>
        <dbReference type="SAM" id="MobiDB-lite"/>
    </source>
</evidence>
<dbReference type="PROSITE" id="PS00018">
    <property type="entry name" value="EF_HAND_1"/>
    <property type="match status" value="1"/>
</dbReference>
<accession>A0A7S2LRT0</accession>
<evidence type="ECO:0000256" key="7">
    <source>
        <dbReference type="ARBA" id="ARBA00022837"/>
    </source>
</evidence>
<organism evidence="17">
    <name type="scientific">Zooxanthella nutricula</name>
    <dbReference type="NCBI Taxonomy" id="1333877"/>
    <lineage>
        <taxon>Eukaryota</taxon>
        <taxon>Sar</taxon>
        <taxon>Alveolata</taxon>
        <taxon>Dinophyceae</taxon>
        <taxon>Peridiniales</taxon>
        <taxon>Peridiniales incertae sedis</taxon>
        <taxon>Zooxanthella</taxon>
    </lineage>
</organism>
<keyword evidence="8" id="KW-0851">Voltage-gated channel</keyword>
<evidence type="ECO:0000256" key="8">
    <source>
        <dbReference type="ARBA" id="ARBA00022882"/>
    </source>
</evidence>
<dbReference type="SUPFAM" id="SSF47473">
    <property type="entry name" value="EF-hand"/>
    <property type="match status" value="1"/>
</dbReference>
<gene>
    <name evidence="17" type="ORF">BRAN1462_LOCUS41900</name>
</gene>
<keyword evidence="6 15" id="KW-0812">Transmembrane</keyword>
<keyword evidence="5" id="KW-0107">Calcium channel</keyword>
<protein>
    <recommendedName>
        <fullName evidence="16">EF-hand domain-containing protein</fullName>
    </recommendedName>
</protein>
<evidence type="ECO:0000256" key="1">
    <source>
        <dbReference type="ARBA" id="ARBA00004141"/>
    </source>
</evidence>
<evidence type="ECO:0000313" key="17">
    <source>
        <dbReference type="EMBL" id="CAD9613142.1"/>
    </source>
</evidence>
<dbReference type="SUPFAM" id="SSF81324">
    <property type="entry name" value="Voltage-gated potassium channels"/>
    <property type="match status" value="1"/>
</dbReference>
<evidence type="ECO:0000256" key="11">
    <source>
        <dbReference type="ARBA" id="ARBA00023136"/>
    </source>
</evidence>
<evidence type="ECO:0000256" key="2">
    <source>
        <dbReference type="ARBA" id="ARBA00022448"/>
    </source>
</evidence>
<proteinExistence type="predicted"/>
<dbReference type="GO" id="GO:0005891">
    <property type="term" value="C:voltage-gated calcium channel complex"/>
    <property type="evidence" value="ECO:0007669"/>
    <property type="project" value="TreeGrafter"/>
</dbReference>
<dbReference type="InterPro" id="IPR002048">
    <property type="entry name" value="EF_hand_dom"/>
</dbReference>
<dbReference type="PANTHER" id="PTHR45628">
    <property type="entry name" value="VOLTAGE-DEPENDENT CALCIUM CHANNEL TYPE A SUBUNIT ALPHA-1"/>
    <property type="match status" value="1"/>
</dbReference>
<dbReference type="GO" id="GO:0005509">
    <property type="term" value="F:calcium ion binding"/>
    <property type="evidence" value="ECO:0007669"/>
    <property type="project" value="InterPro"/>
</dbReference>
<dbReference type="PANTHER" id="PTHR45628:SF7">
    <property type="entry name" value="VOLTAGE-DEPENDENT CALCIUM CHANNEL TYPE A SUBUNIT ALPHA-1"/>
    <property type="match status" value="1"/>
</dbReference>
<keyword evidence="11 15" id="KW-0472">Membrane</keyword>
<dbReference type="AlphaFoldDB" id="A0A7S2LRT0"/>
<keyword evidence="13" id="KW-0407">Ion channel</keyword>
<evidence type="ECO:0000256" key="3">
    <source>
        <dbReference type="ARBA" id="ARBA00022553"/>
    </source>
</evidence>
<keyword evidence="7" id="KW-0106">Calcium</keyword>
<dbReference type="InterPro" id="IPR018247">
    <property type="entry name" value="EF_Hand_1_Ca_BS"/>
</dbReference>
<name>A0A7S2LRT0_9DINO</name>